<dbReference type="RefSeq" id="WP_117003895.1">
    <property type="nucleotide sequence ID" value="NZ_BMJS01000048.1"/>
</dbReference>
<keyword evidence="1" id="KW-0472">Membrane</keyword>
<dbReference type="EMBL" id="BMJS01000048">
    <property type="protein sequence ID" value="GGG07076.1"/>
    <property type="molecule type" value="Genomic_DNA"/>
</dbReference>
<sequence>MDHQTLWMLWLDIVQQAKDIKKYVHPELEKEKATDNLTIYRTVLVEKIECFKSNLEQKYSESILFYILFPLVSFCDEKVNLYLFNHMSLSKASWESLQTEFFQRRDGGEHFFRMIDAILAKEVKVPIVIPIQINLLLKEGFKGKYHLANQYNITLYEKKLETMIENESGCDVVNKGYENVLESLSIHQTLQSTKSRWSKRFLTKSYYISAAILGVAIVCSSYLFLILR</sequence>
<dbReference type="InterPro" id="IPR038522">
    <property type="entry name" value="T4/T6SS_DotU_sf"/>
</dbReference>
<accession>A0A8J3EA72</accession>
<proteinExistence type="predicted"/>
<gene>
    <name evidence="3" type="ORF">GCM10010995_25710</name>
</gene>
<reference evidence="3" key="1">
    <citation type="journal article" date="2014" name="Int. J. Syst. Evol. Microbiol.">
        <title>Complete genome sequence of Corynebacterium casei LMG S-19264T (=DSM 44701T), isolated from a smear-ripened cheese.</title>
        <authorList>
            <consortium name="US DOE Joint Genome Institute (JGI-PGF)"/>
            <person name="Walter F."/>
            <person name="Albersmeier A."/>
            <person name="Kalinowski J."/>
            <person name="Ruckert C."/>
        </authorList>
    </citation>
    <scope>NUCLEOTIDE SEQUENCE</scope>
    <source>
        <strain evidence="3">CGMCC 1.15758</strain>
    </source>
</reference>
<keyword evidence="4" id="KW-1185">Reference proteome</keyword>
<dbReference type="Proteomes" id="UP000636949">
    <property type="component" value="Unassembled WGS sequence"/>
</dbReference>
<organism evidence="3 4">
    <name type="scientific">Cysteiniphilum litorale</name>
    <dbReference type="NCBI Taxonomy" id="2056700"/>
    <lineage>
        <taxon>Bacteria</taxon>
        <taxon>Pseudomonadati</taxon>
        <taxon>Pseudomonadota</taxon>
        <taxon>Gammaproteobacteria</taxon>
        <taxon>Thiotrichales</taxon>
        <taxon>Fastidiosibacteraceae</taxon>
        <taxon>Cysteiniphilum</taxon>
    </lineage>
</organism>
<reference evidence="3" key="2">
    <citation type="submission" date="2020-09" db="EMBL/GenBank/DDBJ databases">
        <authorList>
            <person name="Sun Q."/>
            <person name="Zhou Y."/>
        </authorList>
    </citation>
    <scope>NUCLEOTIDE SEQUENCE</scope>
    <source>
        <strain evidence="3">CGMCC 1.15758</strain>
    </source>
</reference>
<keyword evidence="1" id="KW-1133">Transmembrane helix</keyword>
<dbReference type="OrthoDB" id="5615290at2"/>
<evidence type="ECO:0000313" key="3">
    <source>
        <dbReference type="EMBL" id="GGG07076.1"/>
    </source>
</evidence>
<keyword evidence="1" id="KW-0812">Transmembrane</keyword>
<comment type="caution">
    <text evidence="3">The sequence shown here is derived from an EMBL/GenBank/DDBJ whole genome shotgun (WGS) entry which is preliminary data.</text>
</comment>
<evidence type="ECO:0000259" key="2">
    <source>
        <dbReference type="Pfam" id="PF09850"/>
    </source>
</evidence>
<feature type="transmembrane region" description="Helical" evidence="1">
    <location>
        <begin position="206"/>
        <end position="227"/>
    </location>
</feature>
<feature type="domain" description="Type IV / VI secretion system DotU" evidence="2">
    <location>
        <begin position="27"/>
        <end position="220"/>
    </location>
</feature>
<protein>
    <recommendedName>
        <fullName evidence="2">Type IV / VI secretion system DotU domain-containing protein</fullName>
    </recommendedName>
</protein>
<dbReference type="AlphaFoldDB" id="A0A8J3EA72"/>
<dbReference type="Gene3D" id="1.25.40.590">
    <property type="entry name" value="Type IV / VI secretion system, DotU"/>
    <property type="match status" value="1"/>
</dbReference>
<name>A0A8J3EA72_9GAMM</name>
<dbReference type="Pfam" id="PF09850">
    <property type="entry name" value="DotU"/>
    <property type="match status" value="1"/>
</dbReference>
<evidence type="ECO:0000256" key="1">
    <source>
        <dbReference type="SAM" id="Phobius"/>
    </source>
</evidence>
<evidence type="ECO:0000313" key="4">
    <source>
        <dbReference type="Proteomes" id="UP000636949"/>
    </source>
</evidence>
<dbReference type="InterPro" id="IPR017732">
    <property type="entry name" value="T4/T6SS_DotU"/>
</dbReference>